<dbReference type="NCBIfam" id="TIGR01777">
    <property type="entry name" value="yfcH"/>
    <property type="match status" value="1"/>
</dbReference>
<dbReference type="InterPro" id="IPR036291">
    <property type="entry name" value="NAD(P)-bd_dom_sf"/>
</dbReference>
<protein>
    <recommendedName>
        <fullName evidence="6">TIGR01777 family protein</fullName>
    </recommendedName>
</protein>
<evidence type="ECO:0000256" key="1">
    <source>
        <dbReference type="ARBA" id="ARBA00009353"/>
    </source>
</evidence>
<keyword evidence="5" id="KW-1185">Reference proteome</keyword>
<evidence type="ECO:0000313" key="5">
    <source>
        <dbReference type="Proteomes" id="UP000199501"/>
    </source>
</evidence>
<dbReference type="Gene3D" id="3.40.50.720">
    <property type="entry name" value="NAD(P)-binding Rossmann-like Domain"/>
    <property type="match status" value="1"/>
</dbReference>
<dbReference type="EMBL" id="FMZZ01000003">
    <property type="protein sequence ID" value="SDC60099.1"/>
    <property type="molecule type" value="Genomic_DNA"/>
</dbReference>
<dbReference type="Proteomes" id="UP000199501">
    <property type="component" value="Unassembled WGS sequence"/>
</dbReference>
<name>A0A1G6MX35_9PSEU</name>
<dbReference type="AlphaFoldDB" id="A0A1G6MX35"/>
<dbReference type="Pfam" id="PF01370">
    <property type="entry name" value="Epimerase"/>
    <property type="match status" value="1"/>
</dbReference>
<evidence type="ECO:0000259" key="3">
    <source>
        <dbReference type="Pfam" id="PF08338"/>
    </source>
</evidence>
<feature type="domain" description="DUF1731" evidence="3">
    <location>
        <begin position="245"/>
        <end position="291"/>
    </location>
</feature>
<dbReference type="SUPFAM" id="SSF51735">
    <property type="entry name" value="NAD(P)-binding Rossmann-fold domains"/>
    <property type="match status" value="1"/>
</dbReference>
<dbReference type="STRING" id="1271860.SAMN05216174_10377"/>
<dbReference type="PANTHER" id="PTHR11092:SF0">
    <property type="entry name" value="EPIMERASE FAMILY PROTEIN SDR39U1"/>
    <property type="match status" value="1"/>
</dbReference>
<evidence type="ECO:0000313" key="4">
    <source>
        <dbReference type="EMBL" id="SDC60099.1"/>
    </source>
</evidence>
<proteinExistence type="inferred from homology"/>
<accession>A0A1G6MX35</accession>
<dbReference type="InterPro" id="IPR013549">
    <property type="entry name" value="DUF1731"/>
</dbReference>
<dbReference type="InterPro" id="IPR010099">
    <property type="entry name" value="SDR39U1"/>
</dbReference>
<dbReference type="RefSeq" id="WP_091449380.1">
    <property type="nucleotide sequence ID" value="NZ_FMZZ01000003.1"/>
</dbReference>
<sequence length="294" mass="30673">MRVVVAGSTGLIGTALVAKLRQDGDEVLRLVRTAPAAPDERFWDPPAGVVADGAFDGVDAVVNLCGAGVARKRWSQARKQVLLDSRIVPTEVLAGAVAQHGVPVLVNGSAVGYYGTTGPAPVDETEQAGRGFLADLCVRWEAATEAAGAAGARVVLARTAQVLAPSGGLLGPLRPLFSLALGGKLGDGGQYMPWIHIDDEVAALSFLLRDDIAGPVNLTGPIPATNAEFTRALSRAKRRPAVLTVPKIALQVALGELAGEILRSQHVVPKVLRDNGFGFRFDTVEDALDAIEGR</sequence>
<dbReference type="PANTHER" id="PTHR11092">
    <property type="entry name" value="SUGAR NUCLEOTIDE EPIMERASE RELATED"/>
    <property type="match status" value="1"/>
</dbReference>
<evidence type="ECO:0008006" key="6">
    <source>
        <dbReference type="Google" id="ProtNLM"/>
    </source>
</evidence>
<dbReference type="InterPro" id="IPR001509">
    <property type="entry name" value="Epimerase_deHydtase"/>
</dbReference>
<reference evidence="5" key="1">
    <citation type="submission" date="2016-10" db="EMBL/GenBank/DDBJ databases">
        <authorList>
            <person name="Varghese N."/>
            <person name="Submissions S."/>
        </authorList>
    </citation>
    <scope>NUCLEOTIDE SEQUENCE [LARGE SCALE GENOMIC DNA]</scope>
    <source>
        <strain evidence="5">IBRC-M 10403</strain>
    </source>
</reference>
<organism evidence="4 5">
    <name type="scientific">Actinokineospora iranica</name>
    <dbReference type="NCBI Taxonomy" id="1271860"/>
    <lineage>
        <taxon>Bacteria</taxon>
        <taxon>Bacillati</taxon>
        <taxon>Actinomycetota</taxon>
        <taxon>Actinomycetes</taxon>
        <taxon>Pseudonocardiales</taxon>
        <taxon>Pseudonocardiaceae</taxon>
        <taxon>Actinokineospora</taxon>
    </lineage>
</organism>
<evidence type="ECO:0000259" key="2">
    <source>
        <dbReference type="Pfam" id="PF01370"/>
    </source>
</evidence>
<dbReference type="Pfam" id="PF08338">
    <property type="entry name" value="DUF1731"/>
    <property type="match status" value="1"/>
</dbReference>
<dbReference type="OrthoDB" id="9801773at2"/>
<comment type="similarity">
    <text evidence="1">Belongs to the NAD(P)-dependent epimerase/dehydratase family. SDR39U1 subfamily.</text>
</comment>
<feature type="domain" description="NAD-dependent epimerase/dehydratase" evidence="2">
    <location>
        <begin position="3"/>
        <end position="210"/>
    </location>
</feature>
<gene>
    <name evidence="4" type="ORF">SAMN05216174_10377</name>
</gene>